<gene>
    <name evidence="7" type="ORF">K8V00_09320</name>
</gene>
<evidence type="ECO:0000259" key="6">
    <source>
        <dbReference type="Pfam" id="PF02826"/>
    </source>
</evidence>
<evidence type="ECO:0000256" key="2">
    <source>
        <dbReference type="ARBA" id="ARBA00023002"/>
    </source>
</evidence>
<dbReference type="Pfam" id="PF00389">
    <property type="entry name" value="2-Hacid_dh"/>
    <property type="match status" value="1"/>
</dbReference>
<dbReference type="InterPro" id="IPR036291">
    <property type="entry name" value="NAD(P)-bd_dom_sf"/>
</dbReference>
<reference evidence="7" key="1">
    <citation type="journal article" date="2021" name="PeerJ">
        <title>Extensive microbial diversity within the chicken gut microbiome revealed by metagenomics and culture.</title>
        <authorList>
            <person name="Gilroy R."/>
            <person name="Ravi A."/>
            <person name="Getino M."/>
            <person name="Pursley I."/>
            <person name="Horton D.L."/>
            <person name="Alikhan N.F."/>
            <person name="Baker D."/>
            <person name="Gharbi K."/>
            <person name="Hall N."/>
            <person name="Watson M."/>
            <person name="Adriaenssens E.M."/>
            <person name="Foster-Nyarko E."/>
            <person name="Jarju S."/>
            <person name="Secka A."/>
            <person name="Antonio M."/>
            <person name="Oren A."/>
            <person name="Chaudhuri R.R."/>
            <person name="La Ragione R."/>
            <person name="Hildebrand F."/>
            <person name="Pallen M.J."/>
        </authorList>
    </citation>
    <scope>NUCLEOTIDE SEQUENCE</scope>
    <source>
        <strain evidence="7">CHK174-6876</strain>
    </source>
</reference>
<dbReference type="Pfam" id="PF02826">
    <property type="entry name" value="2-Hacid_dh_C"/>
    <property type="match status" value="1"/>
</dbReference>
<dbReference type="SUPFAM" id="SSF52283">
    <property type="entry name" value="Formate/glycerate dehydrogenase catalytic domain-like"/>
    <property type="match status" value="1"/>
</dbReference>
<keyword evidence="2 4" id="KW-0560">Oxidoreductase</keyword>
<evidence type="ECO:0000313" key="8">
    <source>
        <dbReference type="Proteomes" id="UP000707535"/>
    </source>
</evidence>
<dbReference type="GO" id="GO:0051287">
    <property type="term" value="F:NAD binding"/>
    <property type="evidence" value="ECO:0007669"/>
    <property type="project" value="InterPro"/>
</dbReference>
<dbReference type="GO" id="GO:0016616">
    <property type="term" value="F:oxidoreductase activity, acting on the CH-OH group of donors, NAD or NADP as acceptor"/>
    <property type="evidence" value="ECO:0007669"/>
    <property type="project" value="InterPro"/>
</dbReference>
<dbReference type="SUPFAM" id="SSF51735">
    <property type="entry name" value="NAD(P)-binding Rossmann-fold domains"/>
    <property type="match status" value="1"/>
</dbReference>
<dbReference type="InterPro" id="IPR006140">
    <property type="entry name" value="D-isomer_DH_NAD-bd"/>
</dbReference>
<evidence type="ECO:0000313" key="7">
    <source>
        <dbReference type="EMBL" id="HJE97807.1"/>
    </source>
</evidence>
<dbReference type="PANTHER" id="PTHR43761">
    <property type="entry name" value="D-ISOMER SPECIFIC 2-HYDROXYACID DEHYDROGENASE FAMILY PROTEIN (AFU_ORTHOLOGUE AFUA_1G13630)"/>
    <property type="match status" value="1"/>
</dbReference>
<name>A0A921K195_9LACO</name>
<dbReference type="Gene3D" id="3.40.50.720">
    <property type="entry name" value="NAD(P)-binding Rossmann-like Domain"/>
    <property type="match status" value="2"/>
</dbReference>
<dbReference type="InterPro" id="IPR050418">
    <property type="entry name" value="D-iso_2-hydroxyacid_DH_PdxB"/>
</dbReference>
<dbReference type="AlphaFoldDB" id="A0A921K195"/>
<dbReference type="PANTHER" id="PTHR43761:SF1">
    <property type="entry name" value="D-ISOMER SPECIFIC 2-HYDROXYACID DEHYDROGENASE CATALYTIC DOMAIN-CONTAINING PROTEIN-RELATED"/>
    <property type="match status" value="1"/>
</dbReference>
<sequence>MFNKIVVIDPVGMTAETEQKLHYFAKEVIMYSDQPQDNDEIIKRINDADAVLLSYATTIDKQVIKACPSLKYIGMCSSLYSPESANVDIHFANEKGVIVKGIRDYGDQGVVEFVVSQLIDYLHGFGEKQWKEKPLELTDLKVGIVGLGTTGTMIANGLQALGADIYYYSRHRKMQEEEKGFKYQNLNDLLGTVDVLCTCLNKNVVLLHEEQFEKFGNKKIMFNTSISPSHDSKPLKKWLSHGDNEFFCDTLGALGDTNNELLSDPHVNCINQSAGRTAQSDVRSGEKVLNNIKEFFETKE</sequence>
<comment type="caution">
    <text evidence="7">The sequence shown here is derived from an EMBL/GenBank/DDBJ whole genome shotgun (WGS) entry which is preliminary data.</text>
</comment>
<comment type="similarity">
    <text evidence="1 4">Belongs to the D-isomer specific 2-hydroxyacid dehydrogenase family.</text>
</comment>
<feature type="domain" description="D-isomer specific 2-hydroxyacid dehydrogenase catalytic" evidence="5">
    <location>
        <begin position="17"/>
        <end position="299"/>
    </location>
</feature>
<evidence type="ECO:0000259" key="5">
    <source>
        <dbReference type="Pfam" id="PF00389"/>
    </source>
</evidence>
<evidence type="ECO:0000256" key="4">
    <source>
        <dbReference type="RuleBase" id="RU003719"/>
    </source>
</evidence>
<accession>A0A921K195</accession>
<organism evidence="7 8">
    <name type="scientific">Ligilactobacillus acidipiscis</name>
    <dbReference type="NCBI Taxonomy" id="89059"/>
    <lineage>
        <taxon>Bacteria</taxon>
        <taxon>Bacillati</taxon>
        <taxon>Bacillota</taxon>
        <taxon>Bacilli</taxon>
        <taxon>Lactobacillales</taxon>
        <taxon>Lactobacillaceae</taxon>
        <taxon>Ligilactobacillus</taxon>
    </lineage>
</organism>
<reference evidence="7" key="2">
    <citation type="submission" date="2021-09" db="EMBL/GenBank/DDBJ databases">
        <authorList>
            <person name="Gilroy R."/>
        </authorList>
    </citation>
    <scope>NUCLEOTIDE SEQUENCE</scope>
    <source>
        <strain evidence="7">CHK174-6876</strain>
    </source>
</reference>
<feature type="domain" description="D-isomer specific 2-hydroxyacid dehydrogenase NAD-binding" evidence="6">
    <location>
        <begin position="126"/>
        <end position="249"/>
    </location>
</feature>
<protein>
    <submittedName>
        <fullName evidence="7">Dihydrofolate reductase</fullName>
    </submittedName>
</protein>
<evidence type="ECO:0000256" key="1">
    <source>
        <dbReference type="ARBA" id="ARBA00005854"/>
    </source>
</evidence>
<dbReference type="EMBL" id="DYXG01000093">
    <property type="protein sequence ID" value="HJE97807.1"/>
    <property type="molecule type" value="Genomic_DNA"/>
</dbReference>
<dbReference type="Proteomes" id="UP000707535">
    <property type="component" value="Unassembled WGS sequence"/>
</dbReference>
<evidence type="ECO:0000256" key="3">
    <source>
        <dbReference type="ARBA" id="ARBA00023027"/>
    </source>
</evidence>
<proteinExistence type="inferred from homology"/>
<keyword evidence="3" id="KW-0520">NAD</keyword>
<dbReference type="InterPro" id="IPR006139">
    <property type="entry name" value="D-isomer_2_OHA_DH_cat_dom"/>
</dbReference>